<dbReference type="InterPro" id="IPR035965">
    <property type="entry name" value="PAS-like_dom_sf"/>
</dbReference>
<evidence type="ECO:0000256" key="1">
    <source>
        <dbReference type="ARBA" id="ARBA00022741"/>
    </source>
</evidence>
<dbReference type="Pfam" id="PF00158">
    <property type="entry name" value="Sigma54_activat"/>
    <property type="match status" value="1"/>
</dbReference>
<dbReference type="SMART" id="SM00382">
    <property type="entry name" value="AAA"/>
    <property type="match status" value="1"/>
</dbReference>
<dbReference type="PROSITE" id="PS51371">
    <property type="entry name" value="CBS"/>
    <property type="match status" value="1"/>
</dbReference>
<dbReference type="Gene3D" id="1.10.10.60">
    <property type="entry name" value="Homeodomain-like"/>
    <property type="match status" value="1"/>
</dbReference>
<evidence type="ECO:0000256" key="4">
    <source>
        <dbReference type="ARBA" id="ARBA00023163"/>
    </source>
</evidence>
<dbReference type="PROSITE" id="PS00676">
    <property type="entry name" value="SIGMA54_INTERACT_2"/>
    <property type="match status" value="1"/>
</dbReference>
<dbReference type="STRING" id="1464123.SAMN05444126_104124"/>
<dbReference type="EMBL" id="FOGV01000004">
    <property type="protein sequence ID" value="SER71286.1"/>
    <property type="molecule type" value="Genomic_DNA"/>
</dbReference>
<dbReference type="Gene3D" id="1.10.8.60">
    <property type="match status" value="1"/>
</dbReference>
<dbReference type="GO" id="GO:0006355">
    <property type="term" value="P:regulation of DNA-templated transcription"/>
    <property type="evidence" value="ECO:0007669"/>
    <property type="project" value="InterPro"/>
</dbReference>
<dbReference type="NCBIfam" id="TIGR00229">
    <property type="entry name" value="sensory_box"/>
    <property type="match status" value="1"/>
</dbReference>
<dbReference type="PROSITE" id="PS50112">
    <property type="entry name" value="PAS"/>
    <property type="match status" value="1"/>
</dbReference>
<dbReference type="SUPFAM" id="SSF54631">
    <property type="entry name" value="CBS-domain pair"/>
    <property type="match status" value="1"/>
</dbReference>
<dbReference type="SMART" id="SM00091">
    <property type="entry name" value="PAS"/>
    <property type="match status" value="2"/>
</dbReference>
<keyword evidence="4" id="KW-0804">Transcription</keyword>
<evidence type="ECO:0000256" key="3">
    <source>
        <dbReference type="ARBA" id="ARBA00023015"/>
    </source>
</evidence>
<accession>A0A1H9REV7</accession>
<feature type="domain" description="PAS" evidence="7">
    <location>
        <begin position="240"/>
        <end position="291"/>
    </location>
</feature>
<dbReference type="InterPro" id="IPR046342">
    <property type="entry name" value="CBS_dom_sf"/>
</dbReference>
<dbReference type="SUPFAM" id="SSF55785">
    <property type="entry name" value="PYP-like sensor domain (PAS domain)"/>
    <property type="match status" value="1"/>
</dbReference>
<dbReference type="PROSITE" id="PS00675">
    <property type="entry name" value="SIGMA54_INTERACT_1"/>
    <property type="match status" value="1"/>
</dbReference>
<evidence type="ECO:0000256" key="5">
    <source>
        <dbReference type="PROSITE-ProRule" id="PRU00703"/>
    </source>
</evidence>
<evidence type="ECO:0000256" key="2">
    <source>
        <dbReference type="ARBA" id="ARBA00022840"/>
    </source>
</evidence>
<feature type="domain" description="Sigma-54 factor interaction" evidence="6">
    <location>
        <begin position="380"/>
        <end position="610"/>
    </location>
</feature>
<dbReference type="Gene3D" id="3.30.450.20">
    <property type="entry name" value="PAS domain"/>
    <property type="match status" value="1"/>
</dbReference>
<dbReference type="PANTHER" id="PTHR32071">
    <property type="entry name" value="TRANSCRIPTIONAL REGULATORY PROTEIN"/>
    <property type="match status" value="1"/>
</dbReference>
<evidence type="ECO:0000259" key="7">
    <source>
        <dbReference type="PROSITE" id="PS50112"/>
    </source>
</evidence>
<dbReference type="InterPro" id="IPR000644">
    <property type="entry name" value="CBS_dom"/>
</dbReference>
<dbReference type="InterPro" id="IPR027417">
    <property type="entry name" value="P-loop_NTPase"/>
</dbReference>
<dbReference type="CDD" id="cd00130">
    <property type="entry name" value="PAS"/>
    <property type="match status" value="1"/>
</dbReference>
<dbReference type="InterPro" id="IPR002197">
    <property type="entry name" value="HTH_Fis"/>
</dbReference>
<dbReference type="Gene3D" id="3.40.50.300">
    <property type="entry name" value="P-loop containing nucleotide triphosphate hydrolases"/>
    <property type="match status" value="1"/>
</dbReference>
<dbReference type="FunFam" id="3.40.50.300:FF:000006">
    <property type="entry name" value="DNA-binding transcriptional regulator NtrC"/>
    <property type="match status" value="1"/>
</dbReference>
<keyword evidence="1" id="KW-0547">Nucleotide-binding</keyword>
<dbReference type="Pfam" id="PF02954">
    <property type="entry name" value="HTH_8"/>
    <property type="match status" value="1"/>
</dbReference>
<dbReference type="InterPro" id="IPR002078">
    <property type="entry name" value="Sigma_54_int"/>
</dbReference>
<dbReference type="Pfam" id="PF00571">
    <property type="entry name" value="CBS"/>
    <property type="match status" value="1"/>
</dbReference>
<evidence type="ECO:0000259" key="8">
    <source>
        <dbReference type="PROSITE" id="PS51371"/>
    </source>
</evidence>
<name>A0A1H9REV7_9BACI</name>
<feature type="domain" description="CBS" evidence="8">
    <location>
        <begin position="10"/>
        <end position="66"/>
    </location>
</feature>
<keyword evidence="3" id="KW-0805">Transcription regulation</keyword>
<evidence type="ECO:0000313" key="9">
    <source>
        <dbReference type="EMBL" id="SER71286.1"/>
    </source>
</evidence>
<dbReference type="InterPro" id="IPR025662">
    <property type="entry name" value="Sigma_54_int_dom_ATP-bd_1"/>
</dbReference>
<dbReference type="GO" id="GO:0005524">
    <property type="term" value="F:ATP binding"/>
    <property type="evidence" value="ECO:0007669"/>
    <property type="project" value="UniProtKB-KW"/>
</dbReference>
<dbReference type="Pfam" id="PF00989">
    <property type="entry name" value="PAS"/>
    <property type="match status" value="1"/>
</dbReference>
<dbReference type="PANTHER" id="PTHR32071:SF57">
    <property type="entry name" value="C4-DICARBOXYLATE TRANSPORT TRANSCRIPTIONAL REGULATORY PROTEIN DCTD"/>
    <property type="match status" value="1"/>
</dbReference>
<dbReference type="CDD" id="cd00009">
    <property type="entry name" value="AAA"/>
    <property type="match status" value="1"/>
</dbReference>
<dbReference type="OrthoDB" id="9771372at2"/>
<dbReference type="InterPro" id="IPR000014">
    <property type="entry name" value="PAS"/>
</dbReference>
<dbReference type="Pfam" id="PF25601">
    <property type="entry name" value="AAA_lid_14"/>
    <property type="match status" value="1"/>
</dbReference>
<reference evidence="10" key="1">
    <citation type="submission" date="2016-10" db="EMBL/GenBank/DDBJ databases">
        <authorList>
            <person name="de Groot N.N."/>
        </authorList>
    </citation>
    <scope>NUCLEOTIDE SEQUENCE [LARGE SCALE GENOMIC DNA]</scope>
    <source>
        <strain evidence="10">10nlg</strain>
    </source>
</reference>
<gene>
    <name evidence="9" type="ORF">SAMN05444126_104124</name>
</gene>
<dbReference type="SUPFAM" id="SSF52540">
    <property type="entry name" value="P-loop containing nucleoside triphosphate hydrolases"/>
    <property type="match status" value="1"/>
</dbReference>
<evidence type="ECO:0000313" key="10">
    <source>
        <dbReference type="Proteomes" id="UP000199318"/>
    </source>
</evidence>
<dbReference type="PROSITE" id="PS50045">
    <property type="entry name" value="SIGMA54_INTERACT_4"/>
    <property type="match status" value="1"/>
</dbReference>
<dbReference type="Proteomes" id="UP000199318">
    <property type="component" value="Unassembled WGS sequence"/>
</dbReference>
<dbReference type="CDD" id="cd02205">
    <property type="entry name" value="CBS_pair_SF"/>
    <property type="match status" value="1"/>
</dbReference>
<dbReference type="AlphaFoldDB" id="A0A1H9REV7"/>
<keyword evidence="5" id="KW-0129">CBS domain</keyword>
<protein>
    <submittedName>
        <fullName evidence="9">PAS domain S-box-containing protein</fullName>
    </submittedName>
</protein>
<organism evidence="9 10">
    <name type="scientific">Salisediminibacterium halotolerans</name>
    <dbReference type="NCBI Taxonomy" id="517425"/>
    <lineage>
        <taxon>Bacteria</taxon>
        <taxon>Bacillati</taxon>
        <taxon>Bacillota</taxon>
        <taxon>Bacilli</taxon>
        <taxon>Bacillales</taxon>
        <taxon>Bacillaceae</taxon>
        <taxon>Salisediminibacterium</taxon>
    </lineage>
</organism>
<keyword evidence="2" id="KW-0067">ATP-binding</keyword>
<proteinExistence type="predicted"/>
<dbReference type="SUPFAM" id="SSF46689">
    <property type="entry name" value="Homeodomain-like"/>
    <property type="match status" value="1"/>
</dbReference>
<dbReference type="Gene3D" id="3.10.580.10">
    <property type="entry name" value="CBS-domain"/>
    <property type="match status" value="1"/>
</dbReference>
<dbReference type="InterPro" id="IPR009057">
    <property type="entry name" value="Homeodomain-like_sf"/>
</dbReference>
<dbReference type="InterPro" id="IPR025943">
    <property type="entry name" value="Sigma_54_int_dom_ATP-bd_2"/>
</dbReference>
<dbReference type="InterPro" id="IPR013767">
    <property type="entry name" value="PAS_fold"/>
</dbReference>
<dbReference type="InterPro" id="IPR058031">
    <property type="entry name" value="AAA_lid_NorR"/>
</dbReference>
<dbReference type="GO" id="GO:0043565">
    <property type="term" value="F:sequence-specific DNA binding"/>
    <property type="evidence" value="ECO:0007669"/>
    <property type="project" value="InterPro"/>
</dbReference>
<dbReference type="PRINTS" id="PR01590">
    <property type="entry name" value="HTHFIS"/>
</dbReference>
<keyword evidence="10" id="KW-1185">Reference proteome</keyword>
<comment type="caution">
    <text evidence="9">The sequence shown here is derived from an EMBL/GenBank/DDBJ whole genome shotgun (WGS) entry which is preliminary data.</text>
</comment>
<dbReference type="InterPro" id="IPR003593">
    <property type="entry name" value="AAA+_ATPase"/>
</dbReference>
<dbReference type="RefSeq" id="WP_093072148.1">
    <property type="nucleotide sequence ID" value="NZ_FOGV01000004.1"/>
</dbReference>
<sequence length="687" mass="76558">MDGIRPTDIMKPAQITLHPEDTIQFAAGKLYGLTHTAAPVLGDDGSVRGILQEETLMNALIKGLSTQTVIAEIIEQHSPLLHEDEHPEQKIAWKPAQLPVVSENNQLLGMFSPGDWLRAKERAHLDTWALLQAMADHCKQALLITDENAVIKVINDKASASFQLPVTGAGMSVYDLAEDDLKRVLTEEETNAYVTINSTTYRFTQEKTNCGKNGKQAVFHFFYSDPSEALNEEQQHWKQRAETMESMMELTHDGVVMVDASGRITMLSQEYADFLELNAEDVIGQHVKDVIPSTRMHIVAETGKPEIADIQPIKGDYMVASRMPIYRDGKLEGAVGKVLFKNLGGFKALKSRIEGMEKELDSYRGEFLESNRANYRFEELIGSSKSWQEVVNLGKKASANDSNVLLLGESGTGKELFAHAIHNESARAPGPFIKVNCAAIPGDLIESELFGYVEGSFTGAKKGGKKGKFEAANGGTIFLDEIGELPLHMQVKLLRVLQEREVEKVGSTSAKKVNIRVIAATNRDLERMIDDGEFRLDLYYRMNVFSLVIPPLRKRPEDLQTLVPYFLQKVSKRYRKQVTAADEQAMGKLLAYSWPGNTRELENVIERAVNLAEYGETRIQERHLPEKLTGERALEPPEPLTDVLEQAEKEAIKSALRAASGNKSKAAKMLAISRTALYEKLTKYALQ</sequence>
<evidence type="ECO:0000259" key="6">
    <source>
        <dbReference type="PROSITE" id="PS50045"/>
    </source>
</evidence>